<evidence type="ECO:0000259" key="1">
    <source>
        <dbReference type="Pfam" id="PF01968"/>
    </source>
</evidence>
<reference evidence="3 4" key="1">
    <citation type="journal article" date="2024" name="IMA Fungus">
        <title>IMA Genome - F19 : A genome assembly and annotation guide to empower mycologists, including annotated draft genome sequences of Ceratocystis pirilliformis, Diaporthe australafricana, Fusarium ophioides, Paecilomyces lecythidis, and Sporothrix stenoceras.</title>
        <authorList>
            <person name="Aylward J."/>
            <person name="Wilson A.M."/>
            <person name="Visagie C.M."/>
            <person name="Spraker J."/>
            <person name="Barnes I."/>
            <person name="Buitendag C."/>
            <person name="Ceriani C."/>
            <person name="Del Mar Angel L."/>
            <person name="du Plessis D."/>
            <person name="Fuchs T."/>
            <person name="Gasser K."/>
            <person name="Kramer D."/>
            <person name="Li W."/>
            <person name="Munsamy K."/>
            <person name="Piso A."/>
            <person name="Price J.L."/>
            <person name="Sonnekus B."/>
            <person name="Thomas C."/>
            <person name="van der Nest A."/>
            <person name="van Dijk A."/>
            <person name="van Heerden A."/>
            <person name="van Vuuren N."/>
            <person name="Yilmaz N."/>
            <person name="Duong T.A."/>
            <person name="van der Merwe N.A."/>
            <person name="Wingfield M.J."/>
            <person name="Wingfield B.D."/>
        </authorList>
    </citation>
    <scope>NUCLEOTIDE SEQUENCE [LARGE SCALE GENOMIC DNA]</scope>
    <source>
        <strain evidence="3 4">CMW 18167</strain>
    </source>
</reference>
<comment type="caution">
    <text evidence="3">The sequence shown here is derived from an EMBL/GenBank/DDBJ whole genome shotgun (WGS) entry which is preliminary data.</text>
</comment>
<dbReference type="Proteomes" id="UP001583193">
    <property type="component" value="Unassembled WGS sequence"/>
</dbReference>
<dbReference type="InterPro" id="IPR002821">
    <property type="entry name" value="Hydantoinase_A"/>
</dbReference>
<proteinExistence type="predicted"/>
<keyword evidence="4" id="KW-1185">Reference proteome</keyword>
<accession>A0ABR3XM87</accession>
<feature type="domain" description="Hydantoinase A/oxoprolinase" evidence="1">
    <location>
        <begin position="1"/>
        <end position="66"/>
    </location>
</feature>
<sequence>MCRPIRSLTEGRGCDARNHRLAVFGGAGGQHACSIARNLGINSVVIHKYSSILSAYGMALAEVVHEGLEPISEVYSAETLPNIRVRLNTLQEKGTDTSLMIMEPENGDFEQSFLASHLREFTFTVPGMSILVDDLRIRGIANDGTSIDNVHFVEELQIAKGYPQNASAADAATTANCYFGETGWVESPVYMLDKLSNGVSIAVSEDNSSMTFDPISTNTNVKTQVPAAFLDKTQTIIVLPGATTIILGQHVVIDVGVPAPKDLPADTIDPVQLSVFGHRFMSIAEQMGRTVQKTSVSPNIKERLDFSCAIFGPDGGLVANAPHVPVHLGMSK</sequence>
<dbReference type="InterPro" id="IPR045079">
    <property type="entry name" value="Oxoprolinase-like"/>
</dbReference>
<protein>
    <recommendedName>
        <fullName evidence="5">Hydantoinase A/oxoprolinase domain-containing protein</fullName>
    </recommendedName>
</protein>
<evidence type="ECO:0000259" key="2">
    <source>
        <dbReference type="Pfam" id="PF02538"/>
    </source>
</evidence>
<feature type="domain" description="Hydantoinase B/oxoprolinase" evidence="2">
    <location>
        <begin position="269"/>
        <end position="330"/>
    </location>
</feature>
<dbReference type="PANTHER" id="PTHR11365">
    <property type="entry name" value="5-OXOPROLINASE RELATED"/>
    <property type="match status" value="1"/>
</dbReference>
<organism evidence="3 4">
    <name type="scientific">Paecilomyces lecythidis</name>
    <dbReference type="NCBI Taxonomy" id="3004212"/>
    <lineage>
        <taxon>Eukaryota</taxon>
        <taxon>Fungi</taxon>
        <taxon>Dikarya</taxon>
        <taxon>Ascomycota</taxon>
        <taxon>Pezizomycotina</taxon>
        <taxon>Eurotiomycetes</taxon>
        <taxon>Eurotiomycetidae</taxon>
        <taxon>Eurotiales</taxon>
        <taxon>Thermoascaceae</taxon>
        <taxon>Paecilomyces</taxon>
    </lineage>
</organism>
<dbReference type="EMBL" id="JAVDPF010000015">
    <property type="protein sequence ID" value="KAL1876667.1"/>
    <property type="molecule type" value="Genomic_DNA"/>
</dbReference>
<name>A0ABR3XM87_9EURO</name>
<dbReference type="Pfam" id="PF02538">
    <property type="entry name" value="Hydantoinase_B"/>
    <property type="match status" value="1"/>
</dbReference>
<evidence type="ECO:0008006" key="5">
    <source>
        <dbReference type="Google" id="ProtNLM"/>
    </source>
</evidence>
<dbReference type="Pfam" id="PF01968">
    <property type="entry name" value="Hydantoinase_A"/>
    <property type="match status" value="1"/>
</dbReference>
<evidence type="ECO:0000313" key="3">
    <source>
        <dbReference type="EMBL" id="KAL1876667.1"/>
    </source>
</evidence>
<dbReference type="PANTHER" id="PTHR11365:SF2">
    <property type="entry name" value="5-OXOPROLINASE"/>
    <property type="match status" value="1"/>
</dbReference>
<dbReference type="InterPro" id="IPR003692">
    <property type="entry name" value="Hydantoinase_B"/>
</dbReference>
<gene>
    <name evidence="3" type="ORF">Plec18167_005075</name>
</gene>
<evidence type="ECO:0000313" key="4">
    <source>
        <dbReference type="Proteomes" id="UP001583193"/>
    </source>
</evidence>